<name>A0ABQ8KW07_9APHY</name>
<evidence type="ECO:0000313" key="2">
    <source>
        <dbReference type="EMBL" id="KAH9843497.1"/>
    </source>
</evidence>
<dbReference type="RefSeq" id="XP_047784307.1">
    <property type="nucleotide sequence ID" value="XM_047921297.1"/>
</dbReference>
<dbReference type="Pfam" id="PF20414">
    <property type="entry name" value="DUF6698"/>
    <property type="match status" value="1"/>
</dbReference>
<dbReference type="Pfam" id="PF18759">
    <property type="entry name" value="Plavaka"/>
    <property type="match status" value="1"/>
</dbReference>
<organism evidence="2 3">
    <name type="scientific">Rhodofomes roseus</name>
    <dbReference type="NCBI Taxonomy" id="34475"/>
    <lineage>
        <taxon>Eukaryota</taxon>
        <taxon>Fungi</taxon>
        <taxon>Dikarya</taxon>
        <taxon>Basidiomycota</taxon>
        <taxon>Agaricomycotina</taxon>
        <taxon>Agaricomycetes</taxon>
        <taxon>Polyporales</taxon>
        <taxon>Rhodofomes</taxon>
    </lineage>
</organism>
<feature type="region of interest" description="Disordered" evidence="1">
    <location>
        <begin position="116"/>
        <end position="146"/>
    </location>
</feature>
<dbReference type="Proteomes" id="UP000814176">
    <property type="component" value="Unassembled WGS sequence"/>
</dbReference>
<feature type="region of interest" description="Disordered" evidence="1">
    <location>
        <begin position="49"/>
        <end position="78"/>
    </location>
</feature>
<dbReference type="EMBL" id="JADCUA010000001">
    <property type="protein sequence ID" value="KAH9843497.1"/>
    <property type="molecule type" value="Genomic_DNA"/>
</dbReference>
<gene>
    <name evidence="2" type="ORF">C8Q71DRAFT_719279</name>
</gene>
<feature type="region of interest" description="Disordered" evidence="1">
    <location>
        <begin position="657"/>
        <end position="695"/>
    </location>
</feature>
<proteinExistence type="predicted"/>
<evidence type="ECO:0000256" key="1">
    <source>
        <dbReference type="SAM" id="MobiDB-lite"/>
    </source>
</evidence>
<dbReference type="InterPro" id="IPR041078">
    <property type="entry name" value="Plavaka"/>
</dbReference>
<protein>
    <submittedName>
        <fullName evidence="2">Uncharacterized protein</fullName>
    </submittedName>
</protein>
<dbReference type="InterPro" id="IPR046521">
    <property type="entry name" value="DUF6698"/>
</dbReference>
<evidence type="ECO:0000313" key="3">
    <source>
        <dbReference type="Proteomes" id="UP000814176"/>
    </source>
</evidence>
<feature type="compositionally biased region" description="Low complexity" evidence="1">
    <location>
        <begin position="49"/>
        <end position="60"/>
    </location>
</feature>
<keyword evidence="3" id="KW-1185">Reference proteome</keyword>
<feature type="region of interest" description="Disordered" evidence="1">
    <location>
        <begin position="743"/>
        <end position="770"/>
    </location>
</feature>
<accession>A0ABQ8KW07</accession>
<sequence>MSLLLSLVLQEKRWSVHALACMQDRETHKDRYCTEHSLGAVRAKDILPPAGGVASGPGAVSERRETSSSPNIDGSLGAGFDSDLTDSEFEAVPIQHGRSSFPNLSSSDVPQPGITLATHGDIQSDSDGIDPQADAEPGEAAYTDTARPETLEEGEVYVEYHPASGRRPEVLDVICSIRSVGMFNTLRNLVLCEYGMSLGLPMIGIVINLHVYADATRVTSFGNVKYWPVYMWIANVPKRIRTSRDKGRATLIAYLPVVHGEEGDNDSHLVQHRAEVYHRALEVVFETLEIPSKYGMLLSMQSLKIQGYPTAKKAVLKAESLRDTVVNIFLFGLSMFLSLYRMFVTDPLHQIEQGIHGRYSHYVESIHNNELIGLSFSWIKNHLFAVHTVDCLRRKGPHDNYAASFGESLHRQTKRDYARTSRQPDSLDAQMTRMAEERDAIMQIAERVHAYDAELEANPNDESSVPERDNSVADQRLRLGVRDKPCSLSTFVQIMAGSKEGIPLDRYARKLARFLSSHFDATVSDRWVQGMPLRRFYCMRIKYVSMESGGINQDIVRATPKWRRTGPRHDTVIVDGGEDGVWFGRVYMLCEIHVNSQAYHLVYLRRFGYIRLVDDQEDTFVFAESIVRTCHIVTLEPDAQELTVQDITDPDIMASDAEPSQVQARRPPGPAEHSPSQEPEPEPDGQSAEIQQLTQKKRKYRAKIQRLEKQANDMQKALRESKNNEADLASRLGASKARIAELEDVSFSGGSDTENNPKRRRSDGKGLPSEGVSESVWRAALHAGKKFAATVTLWPDAALFGELPENVEDCVSESADSFEHATEASEQAWQMVQQLPNWLRTHVHEKWFKERRQGIPEVQELLKDNAFLYDRPIQSRTDRVVGHMRGPSIMKSLKYLLNGPSAATSESGAAHPKARASNARLWALSGVTDALLVAGATVNYFVLTGAAEFSEQSGEYDFLAFYNKRLELLRSLSQSRQQKTKYDDIVAYYNHELFPDQYPEEQSNDEYTNEERDFLDSINHADDDDDGAPATGSTRTTVIKSLLVTECDINIVGNSFFHQELSNIAAVACHWVGAFAIPNWETCNVTHRVARVQPKINVNTQPVAMNETSAGGTRVADTGASQHLQNSLSIGFNDELHLFRRAALRQVDQPDDMEGAWVAPPMRRSQSWTERLAICWNDTGQKEHAAQTEYMDNYISERVFHMSINDPQSPWRRSESNFQNLHLVQRLTQCSWNLIPLMSSPSDLPDEALVANIDQACRESLLISKEAIEELLHLQSATVRRQYHIGERSLDRLEQALKVLRELNSLGSEALKQYKENVEGLEGWDQAALLDRAKRGHGDGPSH</sequence>
<comment type="caution">
    <text evidence="2">The sequence shown here is derived from an EMBL/GenBank/DDBJ whole genome shotgun (WGS) entry which is preliminary data.</text>
</comment>
<reference evidence="2 3" key="1">
    <citation type="journal article" date="2021" name="Environ. Microbiol.">
        <title>Gene family expansions and transcriptome signatures uncover fungal adaptations to wood decay.</title>
        <authorList>
            <person name="Hage H."/>
            <person name="Miyauchi S."/>
            <person name="Viragh M."/>
            <person name="Drula E."/>
            <person name="Min B."/>
            <person name="Chaduli D."/>
            <person name="Navarro D."/>
            <person name="Favel A."/>
            <person name="Norest M."/>
            <person name="Lesage-Meessen L."/>
            <person name="Balint B."/>
            <person name="Merenyi Z."/>
            <person name="de Eugenio L."/>
            <person name="Morin E."/>
            <person name="Martinez A.T."/>
            <person name="Baldrian P."/>
            <person name="Stursova M."/>
            <person name="Martinez M.J."/>
            <person name="Novotny C."/>
            <person name="Magnuson J.K."/>
            <person name="Spatafora J.W."/>
            <person name="Maurice S."/>
            <person name="Pangilinan J."/>
            <person name="Andreopoulos W."/>
            <person name="LaButti K."/>
            <person name="Hundley H."/>
            <person name="Na H."/>
            <person name="Kuo A."/>
            <person name="Barry K."/>
            <person name="Lipzen A."/>
            <person name="Henrissat B."/>
            <person name="Riley R."/>
            <person name="Ahrendt S."/>
            <person name="Nagy L.G."/>
            <person name="Grigoriev I.V."/>
            <person name="Martin F."/>
            <person name="Rosso M.N."/>
        </authorList>
    </citation>
    <scope>NUCLEOTIDE SEQUENCE [LARGE SCALE GENOMIC DNA]</scope>
    <source>
        <strain evidence="2 3">CIRM-BRFM 1785</strain>
    </source>
</reference>
<dbReference type="GeneID" id="72002029"/>